<dbReference type="STRING" id="1499967.U27_01383"/>
<evidence type="ECO:0000313" key="2">
    <source>
        <dbReference type="Proteomes" id="UP000030661"/>
    </source>
</evidence>
<dbReference type="EMBL" id="DF820479">
    <property type="protein sequence ID" value="GAK61482.1"/>
    <property type="molecule type" value="Genomic_DNA"/>
</dbReference>
<dbReference type="InterPro" id="IPR012675">
    <property type="entry name" value="Beta-grasp_dom_sf"/>
</dbReference>
<dbReference type="InterPro" id="IPR003749">
    <property type="entry name" value="ThiS/MoaD-like"/>
</dbReference>
<accession>A0A081CA77</accession>
<dbReference type="Proteomes" id="UP000030661">
    <property type="component" value="Unassembled WGS sequence"/>
</dbReference>
<dbReference type="PANTHER" id="PTHR34472:SF1">
    <property type="entry name" value="SULFUR CARRIER PROTEIN THIS"/>
    <property type="match status" value="1"/>
</dbReference>
<dbReference type="PANTHER" id="PTHR34472">
    <property type="entry name" value="SULFUR CARRIER PROTEIN THIS"/>
    <property type="match status" value="1"/>
</dbReference>
<gene>
    <name evidence="1" type="ORF">U27_01383</name>
</gene>
<evidence type="ECO:0000313" key="1">
    <source>
        <dbReference type="EMBL" id="GAK61482.1"/>
    </source>
</evidence>
<name>A0A081CA77_VECG1</name>
<dbReference type="SUPFAM" id="SSF54285">
    <property type="entry name" value="MoaD/ThiS"/>
    <property type="match status" value="1"/>
</dbReference>
<protein>
    <submittedName>
        <fullName evidence="1">Sulfur transfer protein involved in thiamine biosynthesis</fullName>
    </submittedName>
</protein>
<dbReference type="CDD" id="cd00565">
    <property type="entry name" value="Ubl_ThiS"/>
    <property type="match status" value="1"/>
</dbReference>
<dbReference type="NCBIfam" id="TIGR01683">
    <property type="entry name" value="thiS"/>
    <property type="match status" value="1"/>
</dbReference>
<dbReference type="AlphaFoldDB" id="A0A081CA77"/>
<dbReference type="InterPro" id="IPR016155">
    <property type="entry name" value="Mopterin_synth/thiamin_S_b"/>
</dbReference>
<dbReference type="Pfam" id="PF02597">
    <property type="entry name" value="ThiS"/>
    <property type="match status" value="1"/>
</dbReference>
<reference evidence="1" key="1">
    <citation type="journal article" date="2015" name="PeerJ">
        <title>First genomic representation of candidate bacterial phylum KSB3 points to enhanced environmental sensing as a trigger of wastewater bulking.</title>
        <authorList>
            <person name="Sekiguchi Y."/>
            <person name="Ohashi A."/>
            <person name="Parks D.H."/>
            <person name="Yamauchi T."/>
            <person name="Tyson G.W."/>
            <person name="Hugenholtz P."/>
        </authorList>
    </citation>
    <scope>NUCLEOTIDE SEQUENCE [LARGE SCALE GENOMIC DNA]</scope>
</reference>
<organism evidence="1">
    <name type="scientific">Vecturithrix granuli</name>
    <dbReference type="NCBI Taxonomy" id="1499967"/>
    <lineage>
        <taxon>Bacteria</taxon>
        <taxon>Candidatus Moduliflexota</taxon>
        <taxon>Candidatus Vecturitrichia</taxon>
        <taxon>Candidatus Vecturitrichales</taxon>
        <taxon>Candidatus Vecturitrichaceae</taxon>
        <taxon>Candidatus Vecturithrix</taxon>
    </lineage>
</organism>
<sequence>MNICVNGEKKDIQSTTIAELFQELAVNPRGIGVHVNGVFVHWTKYPTWQIQDQDEIELVRFIAGG</sequence>
<proteinExistence type="predicted"/>
<keyword evidence="2" id="KW-1185">Reference proteome</keyword>
<dbReference type="InterPro" id="IPR010035">
    <property type="entry name" value="Thi_S"/>
</dbReference>
<dbReference type="Gene3D" id="3.10.20.30">
    <property type="match status" value="1"/>
</dbReference>
<dbReference type="HOGENOM" id="CLU_174611_3_3_0"/>